<feature type="coiled-coil region" evidence="7">
    <location>
        <begin position="124"/>
        <end position="151"/>
    </location>
</feature>
<dbReference type="GO" id="GO:0009055">
    <property type="term" value="F:electron transfer activity"/>
    <property type="evidence" value="ECO:0007669"/>
    <property type="project" value="InterPro"/>
</dbReference>
<feature type="signal peptide" evidence="8">
    <location>
        <begin position="1"/>
        <end position="22"/>
    </location>
</feature>
<keyword evidence="3 6" id="KW-0479">Metal-binding</keyword>
<dbReference type="Proteomes" id="UP000886602">
    <property type="component" value="Unassembled WGS sequence"/>
</dbReference>
<keyword evidence="5 6" id="KW-0408">Iron</keyword>
<dbReference type="AlphaFoldDB" id="A0A9D7FAM0"/>
<evidence type="ECO:0000256" key="8">
    <source>
        <dbReference type="SAM" id="SignalP"/>
    </source>
</evidence>
<sequence length="153" mass="16852">MSYRVRLPLLWLPFLLCQAAYAQPSLLQGNKSGEQVYKTVCHACHETGVAHAPKVGDRAAWAPLIEEGQHVLTGHAWVGVRAMPARGGTTEITLAEFARAVAYMARGSGGNWKDPDSKLLLQIVNEADKRLVKAIKEQQAMQRELHNLAKTAR</sequence>
<dbReference type="InterPro" id="IPR009056">
    <property type="entry name" value="Cyt_c-like_dom"/>
</dbReference>
<evidence type="ECO:0000256" key="5">
    <source>
        <dbReference type="ARBA" id="ARBA00023004"/>
    </source>
</evidence>
<dbReference type="Pfam" id="PF13442">
    <property type="entry name" value="Cytochrome_CBB3"/>
    <property type="match status" value="1"/>
</dbReference>
<accession>A0A9D7FAM0</accession>
<evidence type="ECO:0000256" key="7">
    <source>
        <dbReference type="SAM" id="Coils"/>
    </source>
</evidence>
<evidence type="ECO:0000256" key="3">
    <source>
        <dbReference type="ARBA" id="ARBA00022723"/>
    </source>
</evidence>
<dbReference type="EMBL" id="JADJNC010000063">
    <property type="protein sequence ID" value="MBK7425137.1"/>
    <property type="molecule type" value="Genomic_DNA"/>
</dbReference>
<keyword evidence="1" id="KW-0813">Transport</keyword>
<name>A0A9D7FAM0_9RHOO</name>
<organism evidence="10 11">
    <name type="scientific">Candidatus Propionivibrio dominans</name>
    <dbReference type="NCBI Taxonomy" id="2954373"/>
    <lineage>
        <taxon>Bacteria</taxon>
        <taxon>Pseudomonadati</taxon>
        <taxon>Pseudomonadota</taxon>
        <taxon>Betaproteobacteria</taxon>
        <taxon>Rhodocyclales</taxon>
        <taxon>Rhodocyclaceae</taxon>
        <taxon>Propionivibrio</taxon>
    </lineage>
</organism>
<reference evidence="10" key="1">
    <citation type="submission" date="2020-10" db="EMBL/GenBank/DDBJ databases">
        <title>Connecting structure to function with the recovery of over 1000 high-quality activated sludge metagenome-assembled genomes encoding full-length rRNA genes using long-read sequencing.</title>
        <authorList>
            <person name="Singleton C.M."/>
            <person name="Petriglieri F."/>
            <person name="Kristensen J.M."/>
            <person name="Kirkegaard R.H."/>
            <person name="Michaelsen T.Y."/>
            <person name="Andersen M.H."/>
            <person name="Karst S.M."/>
            <person name="Dueholm M.S."/>
            <person name="Nielsen P.H."/>
            <person name="Albertsen M."/>
        </authorList>
    </citation>
    <scope>NUCLEOTIDE SEQUENCE</scope>
    <source>
        <strain evidence="10">EsbW_18-Q3-R4-48_MAXAC.044</strain>
    </source>
</reference>
<evidence type="ECO:0000256" key="6">
    <source>
        <dbReference type="PROSITE-ProRule" id="PRU00433"/>
    </source>
</evidence>
<dbReference type="PROSITE" id="PS51007">
    <property type="entry name" value="CYTC"/>
    <property type="match status" value="1"/>
</dbReference>
<protein>
    <submittedName>
        <fullName evidence="10">Cytochrome c5 family protein</fullName>
    </submittedName>
</protein>
<feature type="domain" description="Cytochrome c" evidence="9">
    <location>
        <begin position="28"/>
        <end position="128"/>
    </location>
</feature>
<evidence type="ECO:0000259" key="9">
    <source>
        <dbReference type="PROSITE" id="PS51007"/>
    </source>
</evidence>
<keyword evidence="2 6" id="KW-0349">Heme</keyword>
<dbReference type="SUPFAM" id="SSF46626">
    <property type="entry name" value="Cytochrome c"/>
    <property type="match status" value="1"/>
</dbReference>
<feature type="chain" id="PRO_5039579493" evidence="8">
    <location>
        <begin position="23"/>
        <end position="153"/>
    </location>
</feature>
<evidence type="ECO:0000313" key="11">
    <source>
        <dbReference type="Proteomes" id="UP000886602"/>
    </source>
</evidence>
<dbReference type="PRINTS" id="PR00607">
    <property type="entry name" value="CYTCHROMECIE"/>
</dbReference>
<evidence type="ECO:0000256" key="1">
    <source>
        <dbReference type="ARBA" id="ARBA00022448"/>
    </source>
</evidence>
<evidence type="ECO:0000256" key="4">
    <source>
        <dbReference type="ARBA" id="ARBA00022982"/>
    </source>
</evidence>
<keyword evidence="8" id="KW-0732">Signal</keyword>
<dbReference type="PANTHER" id="PTHR40942:SF4">
    <property type="entry name" value="CYTOCHROME C5"/>
    <property type="match status" value="1"/>
</dbReference>
<keyword evidence="4" id="KW-0249">Electron transport</keyword>
<proteinExistence type="predicted"/>
<evidence type="ECO:0000313" key="10">
    <source>
        <dbReference type="EMBL" id="MBK7425137.1"/>
    </source>
</evidence>
<dbReference type="PANTHER" id="PTHR40942">
    <property type="match status" value="1"/>
</dbReference>
<dbReference type="InterPro" id="IPR002323">
    <property type="entry name" value="Cyt_CIE"/>
</dbReference>
<comment type="caution">
    <text evidence="10">The sequence shown here is derived from an EMBL/GenBank/DDBJ whole genome shotgun (WGS) entry which is preliminary data.</text>
</comment>
<dbReference type="Gene3D" id="1.10.760.10">
    <property type="entry name" value="Cytochrome c-like domain"/>
    <property type="match status" value="1"/>
</dbReference>
<evidence type="ECO:0000256" key="2">
    <source>
        <dbReference type="ARBA" id="ARBA00022617"/>
    </source>
</evidence>
<keyword evidence="7" id="KW-0175">Coiled coil</keyword>
<dbReference type="GO" id="GO:0005506">
    <property type="term" value="F:iron ion binding"/>
    <property type="evidence" value="ECO:0007669"/>
    <property type="project" value="InterPro"/>
</dbReference>
<dbReference type="GO" id="GO:0020037">
    <property type="term" value="F:heme binding"/>
    <property type="evidence" value="ECO:0007669"/>
    <property type="project" value="InterPro"/>
</dbReference>
<dbReference type="InterPro" id="IPR036909">
    <property type="entry name" value="Cyt_c-like_dom_sf"/>
</dbReference>
<gene>
    <name evidence="10" type="ORF">IPJ48_19830</name>
</gene>